<organism evidence="3 4">
    <name type="scientific">Mycetocola zhujimingii</name>
    <dbReference type="NCBI Taxonomy" id="2079792"/>
    <lineage>
        <taxon>Bacteria</taxon>
        <taxon>Bacillati</taxon>
        <taxon>Actinomycetota</taxon>
        <taxon>Actinomycetes</taxon>
        <taxon>Micrococcales</taxon>
        <taxon>Microbacteriaceae</taxon>
        <taxon>Mycetocola</taxon>
    </lineage>
</organism>
<feature type="compositionally biased region" description="Polar residues" evidence="1">
    <location>
        <begin position="92"/>
        <end position="101"/>
    </location>
</feature>
<sequence>MSNTTPEPDKEIRDGSNPESHTADQLPREGDTAVAPTVDPADDREIVIDYGSAVDPEYVEPEYVQREHGEPAFVDAAPVDADRPAESDARVASSSEPSVLTQADLREDEIRAAEAGTGAVPAEQTVAQRLAAEREAARAEAERAEAARAEAERAAERAAAARAEADRQDQADRERNDRSDRNSDDNGTRDTATASAPAAVRQPIYVQAPSKPKPKSNRGFGIAVSLLATAVFAALYAGILALILVVNNGSVDVLGDVLAKAPYWIPVIFFFLAMALLVAVVNRGGWWAYVLGGFAVAAIVYASFLGGVLVDQANNITPNQVSETVRQALLSPAAIISFLVAREVPIWFGAWIASRGRKVRERNAEAQAEYERILEQGPVVS</sequence>
<reference evidence="4" key="1">
    <citation type="submission" date="2018-04" db="EMBL/GenBank/DDBJ databases">
        <authorList>
            <person name="Liu S."/>
            <person name="Wang Z."/>
            <person name="Li J."/>
        </authorList>
    </citation>
    <scope>NUCLEOTIDE SEQUENCE [LARGE SCALE GENOMIC DNA]</scope>
    <source>
        <strain evidence="4">622</strain>
    </source>
</reference>
<evidence type="ECO:0000313" key="3">
    <source>
        <dbReference type="EMBL" id="PWC06097.1"/>
    </source>
</evidence>
<evidence type="ECO:0000256" key="1">
    <source>
        <dbReference type="SAM" id="MobiDB-lite"/>
    </source>
</evidence>
<feature type="compositionally biased region" description="Basic and acidic residues" evidence="1">
    <location>
        <begin position="131"/>
        <end position="156"/>
    </location>
</feature>
<evidence type="ECO:0000256" key="2">
    <source>
        <dbReference type="SAM" id="Phobius"/>
    </source>
</evidence>
<feature type="region of interest" description="Disordered" evidence="1">
    <location>
        <begin position="1"/>
        <end position="44"/>
    </location>
</feature>
<name>A0A2U1TB25_9MICO</name>
<dbReference type="KEGG" id="myl:C3E77_11730"/>
<gene>
    <name evidence="3" type="ORF">DF223_13150</name>
</gene>
<feature type="transmembrane region" description="Helical" evidence="2">
    <location>
        <begin position="329"/>
        <end position="353"/>
    </location>
</feature>
<feature type="transmembrane region" description="Helical" evidence="2">
    <location>
        <begin position="220"/>
        <end position="243"/>
    </location>
</feature>
<dbReference type="OrthoDB" id="5109074at2"/>
<dbReference type="EMBL" id="QEFB01000016">
    <property type="protein sequence ID" value="PWC06097.1"/>
    <property type="molecule type" value="Genomic_DNA"/>
</dbReference>
<dbReference type="RefSeq" id="WP_108391802.1">
    <property type="nucleotide sequence ID" value="NZ_CP026949.1"/>
</dbReference>
<feature type="compositionally biased region" description="Basic and acidic residues" evidence="1">
    <location>
        <begin position="163"/>
        <end position="188"/>
    </location>
</feature>
<comment type="caution">
    <text evidence="3">The sequence shown here is derived from an EMBL/GenBank/DDBJ whole genome shotgun (WGS) entry which is preliminary data.</text>
</comment>
<feature type="transmembrane region" description="Helical" evidence="2">
    <location>
        <begin position="288"/>
        <end position="309"/>
    </location>
</feature>
<dbReference type="AlphaFoldDB" id="A0A2U1TB25"/>
<keyword evidence="2" id="KW-0812">Transmembrane</keyword>
<feature type="transmembrane region" description="Helical" evidence="2">
    <location>
        <begin position="263"/>
        <end position="281"/>
    </location>
</feature>
<evidence type="ECO:0000313" key="4">
    <source>
        <dbReference type="Proteomes" id="UP000244962"/>
    </source>
</evidence>
<feature type="region of interest" description="Disordered" evidence="1">
    <location>
        <begin position="78"/>
        <end position="196"/>
    </location>
</feature>
<feature type="compositionally biased region" description="Basic and acidic residues" evidence="1">
    <location>
        <begin position="80"/>
        <end position="89"/>
    </location>
</feature>
<dbReference type="Proteomes" id="UP000244962">
    <property type="component" value="Unassembled WGS sequence"/>
</dbReference>
<keyword evidence="4" id="KW-1185">Reference proteome</keyword>
<keyword evidence="2" id="KW-1133">Transmembrane helix</keyword>
<accession>A0A2U1TB25</accession>
<keyword evidence="2" id="KW-0472">Membrane</keyword>
<feature type="compositionally biased region" description="Basic and acidic residues" evidence="1">
    <location>
        <begin position="7"/>
        <end position="16"/>
    </location>
</feature>
<protein>
    <submittedName>
        <fullName evidence="3">MFS transporter</fullName>
    </submittedName>
</protein>
<proteinExistence type="predicted"/>